<dbReference type="PROSITE" id="PS50825">
    <property type="entry name" value="HYR"/>
    <property type="match status" value="1"/>
</dbReference>
<proteinExistence type="predicted"/>
<dbReference type="GeneID" id="106166173"/>
<accession>A0A1S3IPF9</accession>
<dbReference type="PANTHER" id="PTHR24273:SF32">
    <property type="entry name" value="HYALIN"/>
    <property type="match status" value="1"/>
</dbReference>
<dbReference type="AlphaFoldDB" id="A0A1S3IPF9"/>
<dbReference type="RefSeq" id="XP_013400097.1">
    <property type="nucleotide sequence ID" value="XM_013544643.1"/>
</dbReference>
<keyword evidence="1" id="KW-0677">Repeat</keyword>
<feature type="domain" description="HYR" evidence="2">
    <location>
        <begin position="51"/>
        <end position="130"/>
    </location>
</feature>
<dbReference type="OrthoDB" id="5948052at2759"/>
<evidence type="ECO:0000313" key="4">
    <source>
        <dbReference type="RefSeq" id="XP_013400097.1"/>
    </source>
</evidence>
<dbReference type="STRING" id="7574.A0A1S3IPF9"/>
<gene>
    <name evidence="4" type="primary">LOC106166173</name>
</gene>
<dbReference type="Gene3D" id="2.60.40.10">
    <property type="entry name" value="Immunoglobulins"/>
    <property type="match status" value="1"/>
</dbReference>
<dbReference type="InterPro" id="IPR003410">
    <property type="entry name" value="HYR_dom"/>
</dbReference>
<name>A0A1S3IPF9_LINAN</name>
<keyword evidence="3" id="KW-1185">Reference proteome</keyword>
<evidence type="ECO:0000256" key="1">
    <source>
        <dbReference type="ARBA" id="ARBA00022737"/>
    </source>
</evidence>
<sequence>MVPSVRLYIGGREIKGGGYRHTFKIGVTTVKYVFTDDSGNSADFFFRVKVRDVQPPTITCPKVDPVVSTDREVDVSWVQPTVTDNSGKPVTVVSNVSPGKFYWGRYKIVYDARDEAGNRASCSFTIHVQPHKCLISTHLSTELSAVTWLDSECSVHSSAKTRTISTCQPA</sequence>
<dbReference type="InterPro" id="IPR013783">
    <property type="entry name" value="Ig-like_fold"/>
</dbReference>
<protein>
    <submittedName>
        <fullName evidence="4">Hyalin-like</fullName>
    </submittedName>
</protein>
<dbReference type="Proteomes" id="UP000085678">
    <property type="component" value="Unplaced"/>
</dbReference>
<dbReference type="KEGG" id="lak:106166173"/>
<dbReference type="PANTHER" id="PTHR24273">
    <property type="entry name" value="FI04643P-RELATED"/>
    <property type="match status" value="1"/>
</dbReference>
<evidence type="ECO:0000259" key="2">
    <source>
        <dbReference type="PROSITE" id="PS50825"/>
    </source>
</evidence>
<organism evidence="3 4">
    <name type="scientific">Lingula anatina</name>
    <name type="common">Brachiopod</name>
    <name type="synonym">Lingula unguis</name>
    <dbReference type="NCBI Taxonomy" id="7574"/>
    <lineage>
        <taxon>Eukaryota</taxon>
        <taxon>Metazoa</taxon>
        <taxon>Spiralia</taxon>
        <taxon>Lophotrochozoa</taxon>
        <taxon>Brachiopoda</taxon>
        <taxon>Linguliformea</taxon>
        <taxon>Lingulata</taxon>
        <taxon>Lingulida</taxon>
        <taxon>Linguloidea</taxon>
        <taxon>Lingulidae</taxon>
        <taxon>Lingula</taxon>
    </lineage>
</organism>
<dbReference type="Pfam" id="PF02494">
    <property type="entry name" value="HYR"/>
    <property type="match status" value="2"/>
</dbReference>
<evidence type="ECO:0000313" key="3">
    <source>
        <dbReference type="Proteomes" id="UP000085678"/>
    </source>
</evidence>
<reference evidence="4" key="1">
    <citation type="submission" date="2025-08" db="UniProtKB">
        <authorList>
            <consortium name="RefSeq"/>
        </authorList>
    </citation>
    <scope>IDENTIFICATION</scope>
    <source>
        <tissue evidence="4">Gonads</tissue>
    </source>
</reference>
<dbReference type="InParanoid" id="A0A1S3IPF9"/>